<dbReference type="PROSITE" id="PS50144">
    <property type="entry name" value="MATH"/>
    <property type="match status" value="1"/>
</dbReference>
<proteinExistence type="predicted"/>
<dbReference type="InterPro" id="IPR002083">
    <property type="entry name" value="MATH/TRAF_dom"/>
</dbReference>
<feature type="domain" description="MATH" evidence="1">
    <location>
        <begin position="45"/>
        <end position="180"/>
    </location>
</feature>
<dbReference type="InterPro" id="IPR008974">
    <property type="entry name" value="TRAF-like"/>
</dbReference>
<evidence type="ECO:0000313" key="2">
    <source>
        <dbReference type="Proteomes" id="UP001652625"/>
    </source>
</evidence>
<dbReference type="Proteomes" id="UP001652625">
    <property type="component" value="Chromosome 02"/>
</dbReference>
<dbReference type="Gene3D" id="2.60.210.10">
    <property type="entry name" value="Apoptosis, Tumor Necrosis Factor Receptor Associated Protein 2, Chain A"/>
    <property type="match status" value="1"/>
</dbReference>
<dbReference type="SUPFAM" id="SSF49599">
    <property type="entry name" value="TRAF domain-like"/>
    <property type="match status" value="1"/>
</dbReference>
<sequence length="180" mass="21461">MADKPSFTIYTDNPSILFNGFYNEKIMNLDFRLTILEEMHNNNIHGCKIWIFENFKEKLKNEGKVYYSVPFYYKNYQFLMKLNINMKCDSHKEEEIGLYIIMRSSPYDALLKWPFLNHVITFKLSGPNGKQMKKSFITENNVSFQRPARDGENVGYGYCNFIKKADNNDYLIENKLYIKY</sequence>
<protein>
    <submittedName>
        <fullName evidence="3">TNF receptor-associated factor 2-like</fullName>
    </submittedName>
</protein>
<organism evidence="2 3">
    <name type="scientific">Hydra vulgaris</name>
    <name type="common">Hydra</name>
    <name type="synonym">Hydra attenuata</name>
    <dbReference type="NCBI Taxonomy" id="6087"/>
    <lineage>
        <taxon>Eukaryota</taxon>
        <taxon>Metazoa</taxon>
        <taxon>Cnidaria</taxon>
        <taxon>Hydrozoa</taxon>
        <taxon>Hydroidolina</taxon>
        <taxon>Anthoathecata</taxon>
        <taxon>Aplanulata</taxon>
        <taxon>Hydridae</taxon>
        <taxon>Hydra</taxon>
    </lineage>
</organism>
<evidence type="ECO:0000259" key="1">
    <source>
        <dbReference type="PROSITE" id="PS50144"/>
    </source>
</evidence>
<keyword evidence="2" id="KW-1185">Reference proteome</keyword>
<name>A0ABM4BA98_HYDVU</name>
<reference evidence="3" key="2">
    <citation type="submission" date="2025-08" db="UniProtKB">
        <authorList>
            <consortium name="RefSeq"/>
        </authorList>
    </citation>
    <scope>IDENTIFICATION</scope>
</reference>
<dbReference type="InterPro" id="IPR049342">
    <property type="entry name" value="TRAF1-6_MATH_dom"/>
</dbReference>
<gene>
    <name evidence="3" type="primary">LOC136076289</name>
</gene>
<dbReference type="GeneID" id="136076289"/>
<accession>A0ABM4BA98</accession>
<evidence type="ECO:0000313" key="3">
    <source>
        <dbReference type="RefSeq" id="XP_065645834.1"/>
    </source>
</evidence>
<dbReference type="Pfam" id="PF21355">
    <property type="entry name" value="TRAF-mep_MATH"/>
    <property type="match status" value="1"/>
</dbReference>
<reference evidence="2" key="1">
    <citation type="submission" date="2025-05" db="UniProtKB">
        <authorList>
            <consortium name="RefSeq"/>
        </authorList>
    </citation>
    <scope>NUCLEOTIDE SEQUENCE [LARGE SCALE GENOMIC DNA]</scope>
</reference>
<dbReference type="RefSeq" id="XP_065645834.1">
    <property type="nucleotide sequence ID" value="XM_065789762.1"/>
</dbReference>